<keyword evidence="6" id="KW-1185">Reference proteome</keyword>
<name>A0A0L0GD49_9EUKA</name>
<dbReference type="Pfam" id="PF10230">
    <property type="entry name" value="LIDHydrolase"/>
    <property type="match status" value="1"/>
</dbReference>
<dbReference type="PANTHER" id="PTHR13390">
    <property type="entry name" value="LIPASE"/>
    <property type="match status" value="1"/>
</dbReference>
<reference evidence="5 6" key="1">
    <citation type="submission" date="2011-02" db="EMBL/GenBank/DDBJ databases">
        <title>The Genome Sequence of Sphaeroforma arctica JP610.</title>
        <authorList>
            <consortium name="The Broad Institute Genome Sequencing Platform"/>
            <person name="Russ C."/>
            <person name="Cuomo C."/>
            <person name="Young S.K."/>
            <person name="Zeng Q."/>
            <person name="Gargeya S."/>
            <person name="Alvarado L."/>
            <person name="Berlin A."/>
            <person name="Chapman S.B."/>
            <person name="Chen Z."/>
            <person name="Freedman E."/>
            <person name="Gellesch M."/>
            <person name="Goldberg J."/>
            <person name="Griggs A."/>
            <person name="Gujja S."/>
            <person name="Heilman E."/>
            <person name="Heiman D."/>
            <person name="Howarth C."/>
            <person name="Mehta T."/>
            <person name="Neiman D."/>
            <person name="Pearson M."/>
            <person name="Roberts A."/>
            <person name="Saif S."/>
            <person name="Shea T."/>
            <person name="Shenoy N."/>
            <person name="Sisk P."/>
            <person name="Stolte C."/>
            <person name="Sykes S."/>
            <person name="White J."/>
            <person name="Yandava C."/>
            <person name="Burger G."/>
            <person name="Gray M.W."/>
            <person name="Holland P.W.H."/>
            <person name="King N."/>
            <person name="Lang F.B.F."/>
            <person name="Roger A.J."/>
            <person name="Ruiz-Trillo I."/>
            <person name="Haas B."/>
            <person name="Nusbaum C."/>
            <person name="Birren B."/>
        </authorList>
    </citation>
    <scope>NUCLEOTIDE SEQUENCE [LARGE SCALE GENOMIC DNA]</scope>
    <source>
        <strain evidence="5 6">JP610</strain>
    </source>
</reference>
<evidence type="ECO:0000256" key="3">
    <source>
        <dbReference type="ARBA" id="ARBA00022677"/>
    </source>
</evidence>
<dbReference type="GO" id="GO:0005811">
    <property type="term" value="C:lipid droplet"/>
    <property type="evidence" value="ECO:0007669"/>
    <property type="project" value="UniProtKB-SubCell"/>
</dbReference>
<gene>
    <name evidence="5" type="ORF">SARC_01048</name>
</gene>
<evidence type="ECO:0000256" key="4">
    <source>
        <dbReference type="ARBA" id="ARBA00022801"/>
    </source>
</evidence>
<dbReference type="EMBL" id="KQ241634">
    <property type="protein sequence ID" value="KNC86816.1"/>
    <property type="molecule type" value="Genomic_DNA"/>
</dbReference>
<dbReference type="Gene3D" id="3.40.50.1820">
    <property type="entry name" value="alpha/beta hydrolase"/>
    <property type="match status" value="1"/>
</dbReference>
<protein>
    <recommendedName>
        <fullName evidence="7">Lipid droplet-associated hydrolase</fullName>
    </recommendedName>
</protein>
<evidence type="ECO:0000313" key="6">
    <source>
        <dbReference type="Proteomes" id="UP000054560"/>
    </source>
</evidence>
<keyword evidence="3" id="KW-0551">Lipid droplet</keyword>
<organism evidence="5 6">
    <name type="scientific">Sphaeroforma arctica JP610</name>
    <dbReference type="NCBI Taxonomy" id="667725"/>
    <lineage>
        <taxon>Eukaryota</taxon>
        <taxon>Ichthyosporea</taxon>
        <taxon>Ichthyophonida</taxon>
        <taxon>Sphaeroforma</taxon>
    </lineage>
</organism>
<dbReference type="OrthoDB" id="448051at2759"/>
<dbReference type="InterPro" id="IPR019363">
    <property type="entry name" value="LDAH"/>
</dbReference>
<dbReference type="AlphaFoldDB" id="A0A0L0GD49"/>
<accession>A0A0L0GD49</accession>
<sequence length="296" mass="33299">MHRFKKEVITIGASNIVSSLHTLEAVVKPKLCVFVTPGNPGVIDFYHKYMLSLYESANCKVEVCGLSLAGHAPGLDNQGRLFTLQQQIEHKEDYLTQKLQANPDLKVVLVGHSVGAYIMLHTLEKLAPERVAGYWGLYPTIQHIGASPNGVRLTPLFEWYNLIGYTASWLQYLPLRIKKTIVRPFVKSGEETNLDVVASLINYSTAANAISMAKEEMANILDIDESIIHDHGDKMTFFFAEGDEWAPVSHYHDMTERFPKSQILLCENNTHHGFVVFDEEADLMGKLSCAWLDHLL</sequence>
<dbReference type="RefSeq" id="XP_014160718.1">
    <property type="nucleotide sequence ID" value="XM_014305243.1"/>
</dbReference>
<dbReference type="GO" id="GO:0019915">
    <property type="term" value="P:lipid storage"/>
    <property type="evidence" value="ECO:0007669"/>
    <property type="project" value="InterPro"/>
</dbReference>
<evidence type="ECO:0000256" key="1">
    <source>
        <dbReference type="ARBA" id="ARBA00004502"/>
    </source>
</evidence>
<evidence type="ECO:0000256" key="2">
    <source>
        <dbReference type="ARBA" id="ARBA00008300"/>
    </source>
</evidence>
<comment type="similarity">
    <text evidence="2">Belongs to the AB hydrolase superfamily. LDAH family.</text>
</comment>
<dbReference type="GeneID" id="25901552"/>
<evidence type="ECO:0000313" key="5">
    <source>
        <dbReference type="EMBL" id="KNC86816.1"/>
    </source>
</evidence>
<proteinExistence type="inferred from homology"/>
<dbReference type="PANTHER" id="PTHR13390:SF0">
    <property type="entry name" value="LIPID DROPLET-ASSOCIATED HYDROLASE"/>
    <property type="match status" value="1"/>
</dbReference>
<dbReference type="Proteomes" id="UP000054560">
    <property type="component" value="Unassembled WGS sequence"/>
</dbReference>
<keyword evidence="4" id="KW-0378">Hydrolase</keyword>
<evidence type="ECO:0008006" key="7">
    <source>
        <dbReference type="Google" id="ProtNLM"/>
    </source>
</evidence>
<dbReference type="SUPFAM" id="SSF53474">
    <property type="entry name" value="alpha/beta-Hydrolases"/>
    <property type="match status" value="1"/>
</dbReference>
<comment type="subcellular location">
    <subcellularLocation>
        <location evidence="1">Lipid droplet</location>
    </subcellularLocation>
</comment>
<dbReference type="eggNOG" id="KOG3975">
    <property type="taxonomic scope" value="Eukaryota"/>
</dbReference>
<dbReference type="InterPro" id="IPR029058">
    <property type="entry name" value="AB_hydrolase_fold"/>
</dbReference>
<dbReference type="GO" id="GO:0016298">
    <property type="term" value="F:lipase activity"/>
    <property type="evidence" value="ECO:0007669"/>
    <property type="project" value="InterPro"/>
</dbReference>